<dbReference type="SUPFAM" id="SSF75217">
    <property type="entry name" value="alpha/beta knot"/>
    <property type="match status" value="1"/>
</dbReference>
<dbReference type="GO" id="GO:0070042">
    <property type="term" value="F:rRNA (uridine-N3-)-methyltransferase activity"/>
    <property type="evidence" value="ECO:0007669"/>
    <property type="project" value="TreeGrafter"/>
</dbReference>
<keyword evidence="3 10" id="KW-0963">Cytoplasm</keyword>
<protein>
    <recommendedName>
        <fullName evidence="10">Ribosomal RNA small subunit methyltransferase E</fullName>
        <ecNumber evidence="10">2.1.1.193</ecNumber>
    </recommendedName>
</protein>
<evidence type="ECO:0000313" key="13">
    <source>
        <dbReference type="EMBL" id="KGI22925.1"/>
    </source>
</evidence>
<comment type="catalytic activity">
    <reaction evidence="9 10">
        <text>uridine(1498) in 16S rRNA + S-adenosyl-L-methionine = N(3)-methyluridine(1498) in 16S rRNA + S-adenosyl-L-homocysteine + H(+)</text>
        <dbReference type="Rhea" id="RHEA:42920"/>
        <dbReference type="Rhea" id="RHEA-COMP:10283"/>
        <dbReference type="Rhea" id="RHEA-COMP:10284"/>
        <dbReference type="ChEBI" id="CHEBI:15378"/>
        <dbReference type="ChEBI" id="CHEBI:57856"/>
        <dbReference type="ChEBI" id="CHEBI:59789"/>
        <dbReference type="ChEBI" id="CHEBI:65315"/>
        <dbReference type="ChEBI" id="CHEBI:74502"/>
        <dbReference type="EC" id="2.1.1.193"/>
    </reaction>
</comment>
<dbReference type="GO" id="GO:0005737">
    <property type="term" value="C:cytoplasm"/>
    <property type="evidence" value="ECO:0007669"/>
    <property type="project" value="UniProtKB-SubCell"/>
</dbReference>
<comment type="function">
    <text evidence="8 10">Specifically methylates the N3 position of the uracil ring of uridine 1498 (m3U1498) in 16S rRNA. Acts on the fully assembled 30S ribosomal subunit.</text>
</comment>
<comment type="similarity">
    <text evidence="2 10">Belongs to the RNA methyltransferase RsmE family.</text>
</comment>
<dbReference type="SUPFAM" id="SSF88697">
    <property type="entry name" value="PUA domain-like"/>
    <property type="match status" value="1"/>
</dbReference>
<keyword evidence="7 10" id="KW-0949">S-adenosyl-L-methionine</keyword>
<dbReference type="CDD" id="cd18084">
    <property type="entry name" value="RsmE-like"/>
    <property type="match status" value="1"/>
</dbReference>
<evidence type="ECO:0000256" key="5">
    <source>
        <dbReference type="ARBA" id="ARBA00022603"/>
    </source>
</evidence>
<sequence>MKEVRYFFVPDADHVNELPTSEALHALRVLRLSSGDEMFLMDGVGNFYRAIVTIASTKHCFYEIQETLPQQKSWRGHIHLAIAPTKTMERIEWMVEKMTEIGFDEITFLNCQFSERKQIRPIRLEKIVIAAMKQSRKPWKPIVNPMVSYKNFIHHQTTGHRYIAHCYPEIERKDLLTTLHQMTDDDDITILVGPEGDFSVDEVKLAEQAGFESISLGKNRLRTETAGLMAVAMTQMFRRCYP</sequence>
<keyword evidence="6 10" id="KW-0808">Transferase</keyword>
<evidence type="ECO:0000259" key="11">
    <source>
        <dbReference type="Pfam" id="PF04452"/>
    </source>
</evidence>
<evidence type="ECO:0000256" key="4">
    <source>
        <dbReference type="ARBA" id="ARBA00022552"/>
    </source>
</evidence>
<dbReference type="InterPro" id="IPR046886">
    <property type="entry name" value="RsmE_MTase_dom"/>
</dbReference>
<evidence type="ECO:0000256" key="7">
    <source>
        <dbReference type="ARBA" id="ARBA00022691"/>
    </source>
</evidence>
<dbReference type="AlphaFoldDB" id="A0A098YTA2"/>
<accession>A0A098YTA2</accession>
<dbReference type="EMBL" id="JRPQ01000038">
    <property type="protein sequence ID" value="KGI22925.1"/>
    <property type="molecule type" value="Genomic_DNA"/>
</dbReference>
<evidence type="ECO:0000256" key="6">
    <source>
        <dbReference type="ARBA" id="ARBA00022679"/>
    </source>
</evidence>
<dbReference type="EC" id="2.1.1.193" evidence="10"/>
<evidence type="ECO:0000256" key="9">
    <source>
        <dbReference type="ARBA" id="ARBA00047944"/>
    </source>
</evidence>
<gene>
    <name evidence="13" type="ORF">HMPREF9304_01620</name>
</gene>
<dbReference type="Pfam" id="PF20260">
    <property type="entry name" value="PUA_4"/>
    <property type="match status" value="1"/>
</dbReference>
<name>A0A098YTA2_9BACT</name>
<comment type="subcellular location">
    <subcellularLocation>
        <location evidence="1 10">Cytoplasm</location>
    </subcellularLocation>
</comment>
<dbReference type="Pfam" id="PF04452">
    <property type="entry name" value="Methyltrans_RNA"/>
    <property type="match status" value="1"/>
</dbReference>
<evidence type="ECO:0000259" key="12">
    <source>
        <dbReference type="Pfam" id="PF20260"/>
    </source>
</evidence>
<organism evidence="13 14">
    <name type="scientific">Hoylesella timonensis S9-PR14</name>
    <dbReference type="NCBI Taxonomy" id="1401062"/>
    <lineage>
        <taxon>Bacteria</taxon>
        <taxon>Pseudomonadati</taxon>
        <taxon>Bacteroidota</taxon>
        <taxon>Bacteroidia</taxon>
        <taxon>Bacteroidales</taxon>
        <taxon>Prevotellaceae</taxon>
        <taxon>Hoylesella</taxon>
    </lineage>
</organism>
<dbReference type="InterPro" id="IPR015947">
    <property type="entry name" value="PUA-like_sf"/>
</dbReference>
<dbReference type="PIRSF" id="PIRSF015601">
    <property type="entry name" value="MTase_slr0722"/>
    <property type="match status" value="1"/>
</dbReference>
<dbReference type="GO" id="GO:0070475">
    <property type="term" value="P:rRNA base methylation"/>
    <property type="evidence" value="ECO:0007669"/>
    <property type="project" value="TreeGrafter"/>
</dbReference>
<dbReference type="Gene3D" id="2.40.240.20">
    <property type="entry name" value="Hypothetical PUA domain-like, domain 1"/>
    <property type="match status" value="1"/>
</dbReference>
<evidence type="ECO:0000313" key="14">
    <source>
        <dbReference type="Proteomes" id="UP000029723"/>
    </source>
</evidence>
<dbReference type="PANTHER" id="PTHR30027">
    <property type="entry name" value="RIBOSOMAL RNA SMALL SUBUNIT METHYLTRANSFERASE E"/>
    <property type="match status" value="1"/>
</dbReference>
<evidence type="ECO:0000256" key="8">
    <source>
        <dbReference type="ARBA" id="ARBA00025699"/>
    </source>
</evidence>
<dbReference type="Gene3D" id="3.40.1280.10">
    <property type="match status" value="1"/>
</dbReference>
<evidence type="ECO:0000256" key="1">
    <source>
        <dbReference type="ARBA" id="ARBA00004496"/>
    </source>
</evidence>
<feature type="domain" description="Ribosomal RNA small subunit methyltransferase E methyltransferase" evidence="11">
    <location>
        <begin position="76"/>
        <end position="234"/>
    </location>
</feature>
<dbReference type="InterPro" id="IPR029028">
    <property type="entry name" value="Alpha/beta_knot_MTases"/>
</dbReference>
<reference evidence="13 14" key="1">
    <citation type="submission" date="2014-07" db="EMBL/GenBank/DDBJ databases">
        <authorList>
            <person name="McCorrison J."/>
            <person name="Sanka R."/>
            <person name="Torralba M."/>
            <person name="Gillis M."/>
            <person name="Haft D.H."/>
            <person name="Methe B."/>
            <person name="Sutton G."/>
            <person name="Nelson K.E."/>
        </authorList>
    </citation>
    <scope>NUCLEOTIDE SEQUENCE [LARGE SCALE GENOMIC DNA]</scope>
    <source>
        <strain evidence="13 14">S9-PR14</strain>
    </source>
</reference>
<dbReference type="NCBIfam" id="NF008702">
    <property type="entry name" value="PRK11713.6-1"/>
    <property type="match status" value="1"/>
</dbReference>
<feature type="domain" description="Ribosomal RNA small subunit methyltransferase E PUA-like" evidence="12">
    <location>
        <begin position="20"/>
        <end position="61"/>
    </location>
</feature>
<evidence type="ECO:0000256" key="3">
    <source>
        <dbReference type="ARBA" id="ARBA00022490"/>
    </source>
</evidence>
<dbReference type="RefSeq" id="WP_036926069.1">
    <property type="nucleotide sequence ID" value="NZ_JRPQ01000038.1"/>
</dbReference>
<dbReference type="PANTHER" id="PTHR30027:SF3">
    <property type="entry name" value="16S RRNA (URACIL(1498)-N(3))-METHYLTRANSFERASE"/>
    <property type="match status" value="1"/>
</dbReference>
<evidence type="ECO:0000256" key="10">
    <source>
        <dbReference type="PIRNR" id="PIRNR015601"/>
    </source>
</evidence>
<dbReference type="InterPro" id="IPR029026">
    <property type="entry name" value="tRNA_m1G_MTases_N"/>
</dbReference>
<keyword evidence="4 10" id="KW-0698">rRNA processing</keyword>
<dbReference type="OrthoDB" id="9815641at2"/>
<dbReference type="InterPro" id="IPR046887">
    <property type="entry name" value="RsmE_PUA-like"/>
</dbReference>
<proteinExistence type="inferred from homology"/>
<keyword evidence="5 10" id="KW-0489">Methyltransferase</keyword>
<dbReference type="InterPro" id="IPR006700">
    <property type="entry name" value="RsmE"/>
</dbReference>
<evidence type="ECO:0000256" key="2">
    <source>
        <dbReference type="ARBA" id="ARBA00005528"/>
    </source>
</evidence>
<dbReference type="Proteomes" id="UP000029723">
    <property type="component" value="Unassembled WGS sequence"/>
</dbReference>
<comment type="caution">
    <text evidence="13">The sequence shown here is derived from an EMBL/GenBank/DDBJ whole genome shotgun (WGS) entry which is preliminary data.</text>
</comment>
<dbReference type="NCBIfam" id="TIGR00046">
    <property type="entry name" value="RsmE family RNA methyltransferase"/>
    <property type="match status" value="1"/>
</dbReference>